<proteinExistence type="predicted"/>
<dbReference type="Pfam" id="PF19027">
    <property type="entry name" value="DUF5752"/>
    <property type="match status" value="1"/>
</dbReference>
<name>A0A650CM38_9CREN</name>
<evidence type="ECO:0000313" key="2">
    <source>
        <dbReference type="Proteomes" id="UP000423396"/>
    </source>
</evidence>
<dbReference type="KEGG" id="sazo:D1868_02390"/>
<protein>
    <submittedName>
        <fullName evidence="1">Uncharacterized protein</fullName>
    </submittedName>
</protein>
<evidence type="ECO:0000313" key="1">
    <source>
        <dbReference type="EMBL" id="QGR18951.1"/>
    </source>
</evidence>
<dbReference type="EMBL" id="CP045483">
    <property type="protein sequence ID" value="QGR18951.1"/>
    <property type="molecule type" value="Genomic_DNA"/>
</dbReference>
<dbReference type="OrthoDB" id="24975at2157"/>
<accession>A0A650CM38</accession>
<dbReference type="InterPro" id="IPR044036">
    <property type="entry name" value="DUF5752"/>
</dbReference>
<organism evidence="1 2">
    <name type="scientific">Stygiolobus azoricus</name>
    <dbReference type="NCBI Taxonomy" id="41675"/>
    <lineage>
        <taxon>Archaea</taxon>
        <taxon>Thermoproteota</taxon>
        <taxon>Thermoprotei</taxon>
        <taxon>Sulfolobales</taxon>
        <taxon>Sulfolobaceae</taxon>
        <taxon>Stygiolobus</taxon>
    </lineage>
</organism>
<dbReference type="RefSeq" id="WP_156005180.1">
    <property type="nucleotide sequence ID" value="NZ_CP045483.1"/>
</dbReference>
<reference evidence="1 2" key="1">
    <citation type="submission" date="2019-10" db="EMBL/GenBank/DDBJ databases">
        <title>Genome Sequences from Six Type Strain Members of the Archaeal Family Sulfolobaceae: Acidianus ambivalens, Acidianus infernus, Metallosphaera prunae, Stygiolobus azoricus, Sulfolobus metallicus, and Sulfurisphaera ohwakuensis.</title>
        <authorList>
            <person name="Counts J.A."/>
            <person name="Kelly R.M."/>
        </authorList>
    </citation>
    <scope>NUCLEOTIDE SEQUENCE [LARGE SCALE GENOMIC DNA]</scope>
    <source>
        <strain evidence="1 2">FC6</strain>
    </source>
</reference>
<keyword evidence="2" id="KW-1185">Reference proteome</keyword>
<dbReference type="GeneID" id="42797885"/>
<gene>
    <name evidence="1" type="ORF">D1868_02390</name>
</gene>
<dbReference type="AlphaFoldDB" id="A0A650CM38"/>
<dbReference type="Proteomes" id="UP000423396">
    <property type="component" value="Chromosome"/>
</dbReference>
<sequence>MYEILEKPANKPFEFYAAYYPPIYAGFKAATIDELIEGIKKVDGFSIFYHVFHPLFSSHVVPEDMSNDFATWIRDELGDRLLAQKISDIEGKEPRTVENVREDLIKILSEARISKTANKPFYFITCKPVVYNTGRVAKSLAEFIDIIASISIRSIAYHFIFRRIIGYEDKNDFSKWIEDNYGLTELSKKLSSLDPQTYTDEEMLREDLLKIFEQELLSK</sequence>